<accession>A0A0P7HR68</accession>
<evidence type="ECO:0000259" key="1">
    <source>
        <dbReference type="Pfam" id="PF18545"/>
    </source>
</evidence>
<dbReference type="AlphaFoldDB" id="A0A0P7HR68"/>
<evidence type="ECO:0000313" key="3">
    <source>
        <dbReference type="Proteomes" id="UP000050535"/>
    </source>
</evidence>
<protein>
    <recommendedName>
        <fullName evidence="1">Halobacterial output domain-containing protein</fullName>
    </recommendedName>
</protein>
<proteinExistence type="predicted"/>
<reference evidence="3" key="1">
    <citation type="submission" date="2013-11" db="EMBL/GenBank/DDBJ databases">
        <authorList>
            <person name="Hoang H.T."/>
            <person name="Killian M.L."/>
            <person name="Madson D.M."/>
            <person name="Arruda P.H.E."/>
            <person name="Sun D."/>
            <person name="Schwartz K.J."/>
            <person name="Yoon K."/>
        </authorList>
    </citation>
    <scope>NUCLEOTIDE SEQUENCE [LARGE SCALE GENOMIC DNA]</scope>
    <source>
        <strain evidence="3">CDK2</strain>
    </source>
</reference>
<dbReference type="Pfam" id="PF18545">
    <property type="entry name" value="HalOD1"/>
    <property type="match status" value="1"/>
</dbReference>
<dbReference type="InterPro" id="IPR040624">
    <property type="entry name" value="HalOD1"/>
</dbReference>
<dbReference type="EMBL" id="LGUC01000002">
    <property type="protein sequence ID" value="KPN29160.1"/>
    <property type="molecule type" value="Genomic_DNA"/>
</dbReference>
<gene>
    <name evidence="2" type="ORF">SY89_03394</name>
</gene>
<feature type="domain" description="Halobacterial output" evidence="1">
    <location>
        <begin position="36"/>
        <end position="103"/>
    </location>
</feature>
<dbReference type="Proteomes" id="UP000050535">
    <property type="component" value="Unassembled WGS sequence"/>
</dbReference>
<organism evidence="2 3">
    <name type="scientific">Halolamina pelagica</name>
    <dbReference type="NCBI Taxonomy" id="699431"/>
    <lineage>
        <taxon>Archaea</taxon>
        <taxon>Methanobacteriati</taxon>
        <taxon>Methanobacteriota</taxon>
        <taxon>Stenosarchaea group</taxon>
        <taxon>Halobacteria</taxon>
        <taxon>Halobacteriales</taxon>
        <taxon>Haloferacaceae</taxon>
    </lineage>
</organism>
<comment type="caution">
    <text evidence="2">The sequence shown here is derived from an EMBL/GenBank/DDBJ whole genome shotgun (WGS) entry which is preliminary data.</text>
</comment>
<evidence type="ECO:0000313" key="2">
    <source>
        <dbReference type="EMBL" id="KPN29160.1"/>
    </source>
</evidence>
<sequence>MVSVATLFFGSAKNRTMTSQRSVVGRGSSEVGADGDVTTRIVTAVAEREGVEPTALDTRLYEAIDPDALTRLIENAPDTGLTVGFDYAGYRVTVVADGTTHVEVAEKP</sequence>
<name>A0A0P7HR68_9EURY</name>
<keyword evidence="3" id="KW-1185">Reference proteome</keyword>